<reference evidence="2" key="2">
    <citation type="journal article" date="2017" name="Nat. Plants">
        <title>The Aegilops tauschii genome reveals multiple impacts of transposons.</title>
        <authorList>
            <person name="Zhao G."/>
            <person name="Zou C."/>
            <person name="Li K."/>
            <person name="Wang K."/>
            <person name="Li T."/>
            <person name="Gao L."/>
            <person name="Zhang X."/>
            <person name="Wang H."/>
            <person name="Yang Z."/>
            <person name="Liu X."/>
            <person name="Jiang W."/>
            <person name="Mao L."/>
            <person name="Kong X."/>
            <person name="Jiao Y."/>
            <person name="Jia J."/>
        </authorList>
    </citation>
    <scope>NUCLEOTIDE SEQUENCE [LARGE SCALE GENOMIC DNA]</scope>
    <source>
        <strain evidence="2">cv. AL8/78</strain>
    </source>
</reference>
<reference evidence="2" key="1">
    <citation type="journal article" date="2014" name="Science">
        <title>Ancient hybridizations among the ancestral genomes of bread wheat.</title>
        <authorList>
            <consortium name="International Wheat Genome Sequencing Consortium,"/>
            <person name="Marcussen T."/>
            <person name="Sandve S.R."/>
            <person name="Heier L."/>
            <person name="Spannagl M."/>
            <person name="Pfeifer M."/>
            <person name="Jakobsen K.S."/>
            <person name="Wulff B.B."/>
            <person name="Steuernagel B."/>
            <person name="Mayer K.F."/>
            <person name="Olsen O.A."/>
        </authorList>
    </citation>
    <scope>NUCLEOTIDE SEQUENCE [LARGE SCALE GENOMIC DNA]</scope>
    <source>
        <strain evidence="2">cv. AL8/78</strain>
    </source>
</reference>
<protein>
    <submittedName>
        <fullName evidence="1">Uncharacterized protein</fullName>
    </submittedName>
</protein>
<dbReference type="EnsemblPlants" id="AET3Gv21249200.21">
    <property type="protein sequence ID" value="AET3Gv21249200.21"/>
    <property type="gene ID" value="AET3Gv21249200"/>
</dbReference>
<reference evidence="1" key="5">
    <citation type="journal article" date="2021" name="G3 (Bethesda)">
        <title>Aegilops tauschii genome assembly Aet v5.0 features greater sequence contiguity and improved annotation.</title>
        <authorList>
            <person name="Wang L."/>
            <person name="Zhu T."/>
            <person name="Rodriguez J.C."/>
            <person name="Deal K.R."/>
            <person name="Dubcovsky J."/>
            <person name="McGuire P.E."/>
            <person name="Lux T."/>
            <person name="Spannagl M."/>
            <person name="Mayer K.F.X."/>
            <person name="Baldrich P."/>
            <person name="Meyers B.C."/>
            <person name="Huo N."/>
            <person name="Gu Y.Q."/>
            <person name="Zhou H."/>
            <person name="Devos K.M."/>
            <person name="Bennetzen J.L."/>
            <person name="Unver T."/>
            <person name="Budak H."/>
            <person name="Gulick P.J."/>
            <person name="Galiba G."/>
            <person name="Kalapos B."/>
            <person name="Nelson D.R."/>
            <person name="Li P."/>
            <person name="You F.M."/>
            <person name="Luo M.C."/>
            <person name="Dvorak J."/>
        </authorList>
    </citation>
    <scope>NUCLEOTIDE SEQUENCE [LARGE SCALE GENOMIC DNA]</scope>
    <source>
        <strain evidence="1">cv. AL8/78</strain>
    </source>
</reference>
<organism evidence="1 2">
    <name type="scientific">Aegilops tauschii subsp. strangulata</name>
    <name type="common">Goatgrass</name>
    <dbReference type="NCBI Taxonomy" id="200361"/>
    <lineage>
        <taxon>Eukaryota</taxon>
        <taxon>Viridiplantae</taxon>
        <taxon>Streptophyta</taxon>
        <taxon>Embryophyta</taxon>
        <taxon>Tracheophyta</taxon>
        <taxon>Spermatophyta</taxon>
        <taxon>Magnoliopsida</taxon>
        <taxon>Liliopsida</taxon>
        <taxon>Poales</taxon>
        <taxon>Poaceae</taxon>
        <taxon>BOP clade</taxon>
        <taxon>Pooideae</taxon>
        <taxon>Triticodae</taxon>
        <taxon>Triticeae</taxon>
        <taxon>Triticinae</taxon>
        <taxon>Aegilops</taxon>
    </lineage>
</organism>
<keyword evidence="2" id="KW-1185">Reference proteome</keyword>
<reference evidence="1" key="4">
    <citation type="submission" date="2019-03" db="UniProtKB">
        <authorList>
            <consortium name="EnsemblPlants"/>
        </authorList>
    </citation>
    <scope>IDENTIFICATION</scope>
</reference>
<dbReference type="AlphaFoldDB" id="A0A453GY04"/>
<dbReference type="Proteomes" id="UP000015105">
    <property type="component" value="Chromosome 3D"/>
</dbReference>
<evidence type="ECO:0000313" key="1">
    <source>
        <dbReference type="EnsemblPlants" id="AET3Gv21249200.21"/>
    </source>
</evidence>
<name>A0A453GY04_AEGTS</name>
<accession>A0A453GY04</accession>
<proteinExistence type="predicted"/>
<reference evidence="1" key="3">
    <citation type="journal article" date="2017" name="Nature">
        <title>Genome sequence of the progenitor of the wheat D genome Aegilops tauschii.</title>
        <authorList>
            <person name="Luo M.C."/>
            <person name="Gu Y.Q."/>
            <person name="Puiu D."/>
            <person name="Wang H."/>
            <person name="Twardziok S.O."/>
            <person name="Deal K.R."/>
            <person name="Huo N."/>
            <person name="Zhu T."/>
            <person name="Wang L."/>
            <person name="Wang Y."/>
            <person name="McGuire P.E."/>
            <person name="Liu S."/>
            <person name="Long H."/>
            <person name="Ramasamy R.K."/>
            <person name="Rodriguez J.C."/>
            <person name="Van S.L."/>
            <person name="Yuan L."/>
            <person name="Wang Z."/>
            <person name="Xia Z."/>
            <person name="Xiao L."/>
            <person name="Anderson O.D."/>
            <person name="Ouyang S."/>
            <person name="Liang Y."/>
            <person name="Zimin A.V."/>
            <person name="Pertea G."/>
            <person name="Qi P."/>
            <person name="Bennetzen J.L."/>
            <person name="Dai X."/>
            <person name="Dawson M.W."/>
            <person name="Muller H.G."/>
            <person name="Kugler K."/>
            <person name="Rivarola-Duarte L."/>
            <person name="Spannagl M."/>
            <person name="Mayer K.F.X."/>
            <person name="Lu F.H."/>
            <person name="Bevan M.W."/>
            <person name="Leroy P."/>
            <person name="Li P."/>
            <person name="You F.M."/>
            <person name="Sun Q."/>
            <person name="Liu Z."/>
            <person name="Lyons E."/>
            <person name="Wicker T."/>
            <person name="Salzberg S.L."/>
            <person name="Devos K.M."/>
            <person name="Dvorak J."/>
        </authorList>
    </citation>
    <scope>NUCLEOTIDE SEQUENCE [LARGE SCALE GENOMIC DNA]</scope>
    <source>
        <strain evidence="1">cv. AL8/78</strain>
    </source>
</reference>
<sequence length="37" mass="4055">SSVDSMTSVFCSLTNGTNTNMDCSLLMLMLMLVIMCF</sequence>
<dbReference type="Gramene" id="AET3Gv21249200.21">
    <property type="protein sequence ID" value="AET3Gv21249200.21"/>
    <property type="gene ID" value="AET3Gv21249200"/>
</dbReference>
<evidence type="ECO:0000313" key="2">
    <source>
        <dbReference type="Proteomes" id="UP000015105"/>
    </source>
</evidence>